<keyword evidence="6" id="KW-1185">Reference proteome</keyword>
<evidence type="ECO:0000313" key="5">
    <source>
        <dbReference type="EMBL" id="NML95758.1"/>
    </source>
</evidence>
<dbReference type="PANTHER" id="PTHR47234">
    <property type="match status" value="1"/>
</dbReference>
<dbReference type="RefSeq" id="WP_169494962.1">
    <property type="nucleotide sequence ID" value="NZ_JABBGM010000012.1"/>
</dbReference>
<dbReference type="GO" id="GO:0009279">
    <property type="term" value="C:cell outer membrane"/>
    <property type="evidence" value="ECO:0007669"/>
    <property type="project" value="UniProtKB-SubCell"/>
</dbReference>
<evidence type="ECO:0000256" key="1">
    <source>
        <dbReference type="ARBA" id="ARBA00004442"/>
    </source>
</evidence>
<dbReference type="AlphaFoldDB" id="A0A7Y0BSU5"/>
<keyword evidence="5" id="KW-0675">Receptor</keyword>
<dbReference type="InterPro" id="IPR036942">
    <property type="entry name" value="Beta-barrel_TonB_sf"/>
</dbReference>
<gene>
    <name evidence="5" type="ORF">HHL27_18960</name>
</gene>
<reference evidence="5 6" key="1">
    <citation type="submission" date="2020-04" db="EMBL/GenBank/DDBJ databases">
        <title>Novosphingobium sp. TW-4 isolated from soil.</title>
        <authorList>
            <person name="Dahal R.H."/>
            <person name="Chaudhary D.K."/>
        </authorList>
    </citation>
    <scope>NUCLEOTIDE SEQUENCE [LARGE SCALE GENOMIC DNA]</scope>
    <source>
        <strain evidence="5 6">TW-4</strain>
    </source>
</reference>
<dbReference type="Gene3D" id="2.170.130.10">
    <property type="entry name" value="TonB-dependent receptor, plug domain"/>
    <property type="match status" value="1"/>
</dbReference>
<dbReference type="Gene3D" id="2.40.170.20">
    <property type="entry name" value="TonB-dependent receptor, beta-barrel domain"/>
    <property type="match status" value="1"/>
</dbReference>
<keyword evidence="2" id="KW-0472">Membrane</keyword>
<name>A0A7Y0BSU5_9SPHN</name>
<accession>A0A7Y0BSU5</accession>
<comment type="subcellular location">
    <subcellularLocation>
        <location evidence="1">Cell outer membrane</location>
    </subcellularLocation>
</comment>
<comment type="caution">
    <text evidence="5">The sequence shown here is derived from an EMBL/GenBank/DDBJ whole genome shotgun (WGS) entry which is preliminary data.</text>
</comment>
<dbReference type="SUPFAM" id="SSF56935">
    <property type="entry name" value="Porins"/>
    <property type="match status" value="1"/>
</dbReference>
<organism evidence="5 6">
    <name type="scientific">Novosphingobium olei</name>
    <dbReference type="NCBI Taxonomy" id="2728851"/>
    <lineage>
        <taxon>Bacteria</taxon>
        <taxon>Pseudomonadati</taxon>
        <taxon>Pseudomonadota</taxon>
        <taxon>Alphaproteobacteria</taxon>
        <taxon>Sphingomonadales</taxon>
        <taxon>Sphingomonadaceae</taxon>
        <taxon>Novosphingobium</taxon>
    </lineage>
</organism>
<feature type="region of interest" description="Disordered" evidence="4">
    <location>
        <begin position="30"/>
        <end position="54"/>
    </location>
</feature>
<dbReference type="PANTHER" id="PTHR47234:SF1">
    <property type="entry name" value="TONB-DEPENDENT RECEPTOR"/>
    <property type="match status" value="1"/>
</dbReference>
<dbReference type="EMBL" id="JABBGM010000012">
    <property type="protein sequence ID" value="NML95758.1"/>
    <property type="molecule type" value="Genomic_DNA"/>
</dbReference>
<dbReference type="InterPro" id="IPR037066">
    <property type="entry name" value="Plug_dom_sf"/>
</dbReference>
<dbReference type="Proteomes" id="UP000583556">
    <property type="component" value="Unassembled WGS sequence"/>
</dbReference>
<feature type="compositionally biased region" description="Acidic residues" evidence="4">
    <location>
        <begin position="42"/>
        <end position="52"/>
    </location>
</feature>
<sequence length="876" mass="93286">MKRWLFTLPLLAGADPRALLAQEVVPPVASATVQDPQAAPPQDDEDDGEGEDPAIVVTGHKAPRGAVIGDVRPDEQFSRATIRALGINSVSELLQELAPQIRSGQGRGGEPTIVLLNGRRTSGFSEVRDIPAEAIARAEILPEEVALKYGYPADQRVVNIVLRKRFHALIAEAGDRIATEGGRNLVDPGVTYLEIDHDRRVNIALQYQHADDLLESARHPGAFAPRRPYDVVGNVAALTPAGEIDPALSALAGRTVTLAGVPAMAVGRPLALGDFVAGANRANITDTTPFRTLLPSGDRGSINASYSRNILGSIAATINGRLEASNDVSLLGLPKLKLDLPAGNPFSPFANDVAVYRLAEGAPPLSRHERDIGGHLALMLNSHAGAWQWSFSGTYDHLEARTRTEGGIDQTAIDAALQARDPAVNPFGAFGPGLLLARQPDITRLVSDAGGFDAMIHGPALHLPAGQVLTSLRLGANWSALDGHSVRLGVAQDSGASRSDVSGQLSIDVPITSSRNNVLAALGNLSVNGNVALHRLSDFGTQKTLGYGVVWSPVQPLRLIASMTDADGAPSLVQIGAPVLTTPNVRIYDFMQGATVEASRIEGGNARLSGDNRRVLKIGATWKPGWTKGLSLTANYIHARTRNAIVPFAATPALEAAFPGRVVRDSAGALTRFDDRPVNVSRDDREELRWGINWLKALGGTGASGGHVPGMRKNANRLSFALYHTWHLRHDVLLRDGLPMLDLLHGDTLAMTGGDPRHEIEAQAGIASNGIGLRLSADWRSATTAQRMARGTTASALSFSDLATANLRIFANLGQQQALARAHPWLAGVRLTLAVDNIFDGRPRVTDASGATPYIYQPAFLDPLGRTIRFSIRKTF</sequence>
<protein>
    <submittedName>
        <fullName evidence="5">TonB-dependent receptor</fullName>
    </submittedName>
</protein>
<evidence type="ECO:0000256" key="4">
    <source>
        <dbReference type="SAM" id="MobiDB-lite"/>
    </source>
</evidence>
<evidence type="ECO:0000256" key="3">
    <source>
        <dbReference type="ARBA" id="ARBA00023237"/>
    </source>
</evidence>
<keyword evidence="3" id="KW-0998">Cell outer membrane</keyword>
<evidence type="ECO:0000313" key="6">
    <source>
        <dbReference type="Proteomes" id="UP000583556"/>
    </source>
</evidence>
<evidence type="ECO:0000256" key="2">
    <source>
        <dbReference type="ARBA" id="ARBA00023136"/>
    </source>
</evidence>
<proteinExistence type="predicted"/>